<evidence type="ECO:0000256" key="1">
    <source>
        <dbReference type="ARBA" id="ARBA00004123"/>
    </source>
</evidence>
<name>A0A9W9KUA8_9EURO</name>
<dbReference type="InterPro" id="IPR050613">
    <property type="entry name" value="Sec_Metabolite_Reg"/>
</dbReference>
<dbReference type="Proteomes" id="UP001147746">
    <property type="component" value="Unassembled WGS sequence"/>
</dbReference>
<feature type="compositionally biased region" description="Basic and acidic residues" evidence="5">
    <location>
        <begin position="1"/>
        <end position="11"/>
    </location>
</feature>
<accession>A0A9W9KUA8</accession>
<feature type="domain" description="Xylanolytic transcriptional activator regulatory" evidence="6">
    <location>
        <begin position="302"/>
        <end position="375"/>
    </location>
</feature>
<keyword evidence="2" id="KW-0805">Transcription regulation</keyword>
<organism evidence="7 8">
    <name type="scientific">Penicillium atrosanguineum</name>
    <dbReference type="NCBI Taxonomy" id="1132637"/>
    <lineage>
        <taxon>Eukaryota</taxon>
        <taxon>Fungi</taxon>
        <taxon>Dikarya</taxon>
        <taxon>Ascomycota</taxon>
        <taxon>Pezizomycotina</taxon>
        <taxon>Eurotiomycetes</taxon>
        <taxon>Eurotiomycetidae</taxon>
        <taxon>Eurotiales</taxon>
        <taxon>Aspergillaceae</taxon>
        <taxon>Penicillium</taxon>
    </lineage>
</organism>
<keyword evidence="8" id="KW-1185">Reference proteome</keyword>
<evidence type="ECO:0000256" key="3">
    <source>
        <dbReference type="ARBA" id="ARBA00023163"/>
    </source>
</evidence>
<dbReference type="InterPro" id="IPR007219">
    <property type="entry name" value="XnlR_reg_dom"/>
</dbReference>
<comment type="subcellular location">
    <subcellularLocation>
        <location evidence="1">Nucleus</location>
    </subcellularLocation>
</comment>
<evidence type="ECO:0000256" key="2">
    <source>
        <dbReference type="ARBA" id="ARBA00023015"/>
    </source>
</evidence>
<reference evidence="7" key="2">
    <citation type="journal article" date="2023" name="IMA Fungus">
        <title>Comparative genomic study of the Penicillium genus elucidates a diverse pangenome and 15 lateral gene transfer events.</title>
        <authorList>
            <person name="Petersen C."/>
            <person name="Sorensen T."/>
            <person name="Nielsen M.R."/>
            <person name="Sondergaard T.E."/>
            <person name="Sorensen J.L."/>
            <person name="Fitzpatrick D.A."/>
            <person name="Frisvad J.C."/>
            <person name="Nielsen K.L."/>
        </authorList>
    </citation>
    <scope>NUCLEOTIDE SEQUENCE</scope>
    <source>
        <strain evidence="7">IBT 21472</strain>
    </source>
</reference>
<dbReference type="CDD" id="cd12148">
    <property type="entry name" value="fungal_TF_MHR"/>
    <property type="match status" value="1"/>
</dbReference>
<evidence type="ECO:0000256" key="4">
    <source>
        <dbReference type="ARBA" id="ARBA00023242"/>
    </source>
</evidence>
<proteinExistence type="predicted"/>
<dbReference type="GO" id="GO:0006351">
    <property type="term" value="P:DNA-templated transcription"/>
    <property type="evidence" value="ECO:0007669"/>
    <property type="project" value="InterPro"/>
</dbReference>
<dbReference type="EMBL" id="JAPZBO010000010">
    <property type="protein sequence ID" value="KAJ5299767.1"/>
    <property type="molecule type" value="Genomic_DNA"/>
</dbReference>
<evidence type="ECO:0000313" key="7">
    <source>
        <dbReference type="EMBL" id="KAJ5299767.1"/>
    </source>
</evidence>
<dbReference type="SMART" id="SM00906">
    <property type="entry name" value="Fungal_trans"/>
    <property type="match status" value="1"/>
</dbReference>
<feature type="compositionally biased region" description="Polar residues" evidence="5">
    <location>
        <begin position="12"/>
        <end position="49"/>
    </location>
</feature>
<dbReference type="GO" id="GO:0005634">
    <property type="term" value="C:nucleus"/>
    <property type="evidence" value="ECO:0007669"/>
    <property type="project" value="UniProtKB-SubCell"/>
</dbReference>
<dbReference type="PANTHER" id="PTHR31001:SF53">
    <property type="entry name" value="ZN(II)2CYS6 TRANSCRIPTION FACTOR (EUROFUNG)"/>
    <property type="match status" value="1"/>
</dbReference>
<protein>
    <recommendedName>
        <fullName evidence="6">Xylanolytic transcriptional activator regulatory domain-containing protein</fullName>
    </recommendedName>
</protein>
<comment type="caution">
    <text evidence="7">The sequence shown here is derived from an EMBL/GenBank/DDBJ whole genome shotgun (WGS) entry which is preliminary data.</text>
</comment>
<dbReference type="AlphaFoldDB" id="A0A9W9KUA8"/>
<sequence>MTTKRAVDVADRSSTNTISQFSSEQSTSIYTDETSLPSPLHNQPHSELSNPLAAGGRLRDRYVADWSKRTTPSTGVFGPTSILAVLSESEDSIARSSSDLALFAKSLQNNRSAIIDDGQIQLGSELLLLLFDDLIFYEKMATATFDHCQGDLFATPTLRLIFSSIRKMLDEAISDKFNPLPDLVTLSKSIFATSSKPLKVDPNMGPAEYFTAMPNRWEIIGLMFSVIGSSALLLQRQDLIAYSASVSSCLDRKGLAAVCIAAGEICLQFCENTGLITEQLCWVVLEHTSLLTLIYGDYDYRPWKTFGNLCTLIFALGFHQRDSNAKIPFFLAEHRKRLLVSTYYMDKGLSTFLGRPPRMIRRYINVEPPLDMTFEDVMAPPEVRDSIIAKLDQDGWNAEGIHTRVSYDRASFFMGSIRETVLELSMNPDIEDLEARISEISSLAQKMRSDLPPTLWRTGSIEDFEREPDSSKVSLCLHIDYLFNDFILQRILVQRTEKGSEKLVNVAHELLSNLLLLIVNRSSAGEDVNSLVWIISSVGLPSAGVLAIELLRQFQDQRPDPLFPRSEIIQSLSRFAADLEHAVSRQAGNHAICQQARNMIRHILDRVLSGPPSGLAVHNLHENNAGAAGNDNFTFVPMDWLAGDFNAWLDEDSDLMKWINSFDGRIRECDRFDYNITRSTEEVHDCYIAAGNSTSGMLQIKYWGTDTGVHVPADLLWSANLP</sequence>
<feature type="region of interest" description="Disordered" evidence="5">
    <location>
        <begin position="1"/>
        <end position="52"/>
    </location>
</feature>
<dbReference type="GO" id="GO:0008270">
    <property type="term" value="F:zinc ion binding"/>
    <property type="evidence" value="ECO:0007669"/>
    <property type="project" value="InterPro"/>
</dbReference>
<dbReference type="PANTHER" id="PTHR31001">
    <property type="entry name" value="UNCHARACTERIZED TRANSCRIPTIONAL REGULATORY PROTEIN"/>
    <property type="match status" value="1"/>
</dbReference>
<reference evidence="7" key="1">
    <citation type="submission" date="2022-12" db="EMBL/GenBank/DDBJ databases">
        <authorList>
            <person name="Petersen C."/>
        </authorList>
    </citation>
    <scope>NUCLEOTIDE SEQUENCE</scope>
    <source>
        <strain evidence="7">IBT 21472</strain>
    </source>
</reference>
<dbReference type="GO" id="GO:0003677">
    <property type="term" value="F:DNA binding"/>
    <property type="evidence" value="ECO:0007669"/>
    <property type="project" value="InterPro"/>
</dbReference>
<dbReference type="Pfam" id="PF04082">
    <property type="entry name" value="Fungal_trans"/>
    <property type="match status" value="1"/>
</dbReference>
<gene>
    <name evidence="7" type="ORF">N7476_011324</name>
</gene>
<dbReference type="OrthoDB" id="4898680at2759"/>
<evidence type="ECO:0000313" key="8">
    <source>
        <dbReference type="Proteomes" id="UP001147746"/>
    </source>
</evidence>
<keyword evidence="3" id="KW-0804">Transcription</keyword>
<keyword evidence="4" id="KW-0539">Nucleus</keyword>
<evidence type="ECO:0000256" key="5">
    <source>
        <dbReference type="SAM" id="MobiDB-lite"/>
    </source>
</evidence>
<evidence type="ECO:0000259" key="6">
    <source>
        <dbReference type="SMART" id="SM00906"/>
    </source>
</evidence>